<dbReference type="Proteomes" id="UP000799537">
    <property type="component" value="Unassembled WGS sequence"/>
</dbReference>
<feature type="signal peptide" evidence="2">
    <location>
        <begin position="1"/>
        <end position="17"/>
    </location>
</feature>
<keyword evidence="1" id="KW-1133">Transmembrane helix</keyword>
<evidence type="ECO:0000313" key="4">
    <source>
        <dbReference type="Proteomes" id="UP000799537"/>
    </source>
</evidence>
<name>A0A6A6BYF1_ZASCE</name>
<organism evidence="3 4">
    <name type="scientific">Zasmidium cellare ATCC 36951</name>
    <dbReference type="NCBI Taxonomy" id="1080233"/>
    <lineage>
        <taxon>Eukaryota</taxon>
        <taxon>Fungi</taxon>
        <taxon>Dikarya</taxon>
        <taxon>Ascomycota</taxon>
        <taxon>Pezizomycotina</taxon>
        <taxon>Dothideomycetes</taxon>
        <taxon>Dothideomycetidae</taxon>
        <taxon>Mycosphaerellales</taxon>
        <taxon>Mycosphaerellaceae</taxon>
        <taxon>Zasmidium</taxon>
    </lineage>
</organism>
<proteinExistence type="predicted"/>
<dbReference type="AlphaFoldDB" id="A0A6A6BYF1"/>
<dbReference type="RefSeq" id="XP_033659481.1">
    <property type="nucleotide sequence ID" value="XM_033810125.1"/>
</dbReference>
<keyword evidence="4" id="KW-1185">Reference proteome</keyword>
<gene>
    <name evidence="3" type="ORF">M409DRAFT_30922</name>
</gene>
<dbReference type="OrthoDB" id="5296560at2759"/>
<feature type="chain" id="PRO_5025476621" description="MARVEL domain-containing protein" evidence="2">
    <location>
        <begin position="18"/>
        <end position="150"/>
    </location>
</feature>
<feature type="transmembrane region" description="Helical" evidence="1">
    <location>
        <begin position="42"/>
        <end position="67"/>
    </location>
</feature>
<reference evidence="3" key="1">
    <citation type="journal article" date="2020" name="Stud. Mycol.">
        <title>101 Dothideomycetes genomes: a test case for predicting lifestyles and emergence of pathogens.</title>
        <authorList>
            <person name="Haridas S."/>
            <person name="Albert R."/>
            <person name="Binder M."/>
            <person name="Bloem J."/>
            <person name="Labutti K."/>
            <person name="Salamov A."/>
            <person name="Andreopoulos B."/>
            <person name="Baker S."/>
            <person name="Barry K."/>
            <person name="Bills G."/>
            <person name="Bluhm B."/>
            <person name="Cannon C."/>
            <person name="Castanera R."/>
            <person name="Culley D."/>
            <person name="Daum C."/>
            <person name="Ezra D."/>
            <person name="Gonzalez J."/>
            <person name="Henrissat B."/>
            <person name="Kuo A."/>
            <person name="Liang C."/>
            <person name="Lipzen A."/>
            <person name="Lutzoni F."/>
            <person name="Magnuson J."/>
            <person name="Mondo S."/>
            <person name="Nolan M."/>
            <person name="Ohm R."/>
            <person name="Pangilinan J."/>
            <person name="Park H.-J."/>
            <person name="Ramirez L."/>
            <person name="Alfaro M."/>
            <person name="Sun H."/>
            <person name="Tritt A."/>
            <person name="Yoshinaga Y."/>
            <person name="Zwiers L.-H."/>
            <person name="Turgeon B."/>
            <person name="Goodwin S."/>
            <person name="Spatafora J."/>
            <person name="Crous P."/>
            <person name="Grigoriev I."/>
        </authorList>
    </citation>
    <scope>NUCLEOTIDE SEQUENCE</scope>
    <source>
        <strain evidence="3">ATCC 36951</strain>
    </source>
</reference>
<feature type="transmembrane region" description="Helical" evidence="1">
    <location>
        <begin position="74"/>
        <end position="98"/>
    </location>
</feature>
<accession>A0A6A6BYF1</accession>
<evidence type="ECO:0008006" key="5">
    <source>
        <dbReference type="Google" id="ProtNLM"/>
    </source>
</evidence>
<evidence type="ECO:0000256" key="2">
    <source>
        <dbReference type="SAM" id="SignalP"/>
    </source>
</evidence>
<keyword evidence="1" id="KW-0472">Membrane</keyword>
<dbReference type="EMBL" id="ML993655">
    <property type="protein sequence ID" value="KAF2158592.1"/>
    <property type="molecule type" value="Genomic_DNA"/>
</dbReference>
<feature type="transmembrane region" description="Helical" evidence="1">
    <location>
        <begin position="104"/>
        <end position="127"/>
    </location>
</feature>
<keyword evidence="2" id="KW-0732">Signal</keyword>
<evidence type="ECO:0000313" key="3">
    <source>
        <dbReference type="EMBL" id="KAF2158592.1"/>
    </source>
</evidence>
<protein>
    <recommendedName>
        <fullName evidence="5">MARVEL domain-containing protein</fullName>
    </recommendedName>
</protein>
<evidence type="ECO:0000256" key="1">
    <source>
        <dbReference type="SAM" id="Phobius"/>
    </source>
</evidence>
<keyword evidence="1" id="KW-0812">Transmembrane</keyword>
<dbReference type="GeneID" id="54563397"/>
<sequence>MKTTLVFLSASLAVALATLIVTVAINATVANEPDNDLGRNTGWVILTLAPAISLVWTIVDFAVYFIWKYHAIHWLVTCVFLMALNVAVGIVGIMLYAWHESAWVAGMFILFAAIFYIVYMGFAAAAVHKYRQGQAAGGVALKNVESADSH</sequence>